<dbReference type="Proteomes" id="UP001214628">
    <property type="component" value="Chromosome 1"/>
</dbReference>
<dbReference type="PROSITE" id="PS51382">
    <property type="entry name" value="SPX"/>
    <property type="match status" value="1"/>
</dbReference>
<feature type="domain" description="SPX" evidence="2">
    <location>
        <begin position="26"/>
        <end position="410"/>
    </location>
</feature>
<dbReference type="GO" id="GO:0016036">
    <property type="term" value="P:cellular response to phosphate starvation"/>
    <property type="evidence" value="ECO:0007669"/>
    <property type="project" value="TreeGrafter"/>
</dbReference>
<dbReference type="GO" id="GO:0005886">
    <property type="term" value="C:plasma membrane"/>
    <property type="evidence" value="ECO:0007669"/>
    <property type="project" value="TreeGrafter"/>
</dbReference>
<dbReference type="InterPro" id="IPR004331">
    <property type="entry name" value="SPX_dom"/>
</dbReference>
<dbReference type="GO" id="GO:0006817">
    <property type="term" value="P:phosphate ion transport"/>
    <property type="evidence" value="ECO:0007669"/>
    <property type="project" value="TreeGrafter"/>
</dbReference>
<name>A0AAF0JIZ3_9BASI</name>
<organism evidence="3 4">
    <name type="scientific">Malassezia psittaci</name>
    <dbReference type="NCBI Taxonomy" id="1821823"/>
    <lineage>
        <taxon>Eukaryota</taxon>
        <taxon>Fungi</taxon>
        <taxon>Dikarya</taxon>
        <taxon>Basidiomycota</taxon>
        <taxon>Ustilaginomycotina</taxon>
        <taxon>Malasseziomycetes</taxon>
        <taxon>Malasseziales</taxon>
        <taxon>Malasseziaceae</taxon>
        <taxon>Malassezia</taxon>
    </lineage>
</organism>
<dbReference type="AlphaFoldDB" id="A0AAF0JIZ3"/>
<dbReference type="GO" id="GO:0000822">
    <property type="term" value="F:inositol hexakisphosphate binding"/>
    <property type="evidence" value="ECO:0007669"/>
    <property type="project" value="TreeGrafter"/>
</dbReference>
<sequence>MANIRMSVWYKTFSPDINEIVRVHPNDSARYLEENAVDEWRKAYIDYRGLKKLIKRVDAHYKARMAQEARSQPLERPPAAHSRAKNLFRRGTNAFRLDNSSVPNYGSTEEQPMLDEIPPVTLDGTNLRLPGTATNGAATDLEAHGSHTPQSSFDARRKSDVLGSPVSNESEDAHVPVIQQHDTEPTTSTRPISWVAQDPKAEKQDIDEIISKHFDAEEQKFFAALDEEVARIVTFFKERESEAIDRLSTLVTQLTELAEHRREFKAQTQKLVQNQGVSRIFSSLPRTMKAEEVKRARLNAQHISHSLSPSDQIDTGDERRAKAMEHVQALNIGPLKNISPEEHASEAAHIGHDPVKYKAARKKLRTAVIENHRGLEILNNYRILNRTGFTKILKKFDKTLDVEVLQPYYEARVVPTPLVQSETVPKLLQATEGMLTVSR</sequence>
<proteinExistence type="predicted"/>
<feature type="region of interest" description="Disordered" evidence="1">
    <location>
        <begin position="125"/>
        <end position="171"/>
    </location>
</feature>
<dbReference type="Pfam" id="PF03105">
    <property type="entry name" value="SPX"/>
    <property type="match status" value="1"/>
</dbReference>
<dbReference type="CDD" id="cd14475">
    <property type="entry name" value="SPX_SYG1_like"/>
    <property type="match status" value="1"/>
</dbReference>
<keyword evidence="4" id="KW-1185">Reference proteome</keyword>
<gene>
    <name evidence="3" type="primary">SYG1</name>
    <name evidence="3" type="ORF">MPSI1_000759</name>
</gene>
<evidence type="ECO:0000259" key="2">
    <source>
        <dbReference type="PROSITE" id="PS51382"/>
    </source>
</evidence>
<dbReference type="PANTHER" id="PTHR10783:SF103">
    <property type="entry name" value="SOLUTE CARRIER FAMILY 53 MEMBER 1"/>
    <property type="match status" value="1"/>
</dbReference>
<evidence type="ECO:0000313" key="3">
    <source>
        <dbReference type="EMBL" id="WFD42121.1"/>
    </source>
</evidence>
<evidence type="ECO:0000256" key="1">
    <source>
        <dbReference type="SAM" id="MobiDB-lite"/>
    </source>
</evidence>
<accession>A0AAF0JIZ3</accession>
<keyword evidence="3" id="KW-0675">Receptor</keyword>
<reference evidence="3" key="1">
    <citation type="submission" date="2023-02" db="EMBL/GenBank/DDBJ databases">
        <title>Mating type loci evolution in Malassezia.</title>
        <authorList>
            <person name="Coelho M.A."/>
        </authorList>
    </citation>
    <scope>NUCLEOTIDE SEQUENCE</scope>
    <source>
        <strain evidence="3">CBS 14136</strain>
    </source>
</reference>
<dbReference type="PANTHER" id="PTHR10783">
    <property type="entry name" value="XENOTROPIC AND POLYTROPIC RETROVIRUS RECEPTOR 1-RELATED"/>
    <property type="match status" value="1"/>
</dbReference>
<dbReference type="EMBL" id="CP118375">
    <property type="protein sequence ID" value="WFD42121.1"/>
    <property type="molecule type" value="Genomic_DNA"/>
</dbReference>
<dbReference type="GO" id="GO:0005794">
    <property type="term" value="C:Golgi apparatus"/>
    <property type="evidence" value="ECO:0007669"/>
    <property type="project" value="TreeGrafter"/>
</dbReference>
<protein>
    <submittedName>
        <fullName evidence="3">Xenotropic and polytropic retrovirus receptor 1</fullName>
    </submittedName>
</protein>
<evidence type="ECO:0000313" key="4">
    <source>
        <dbReference type="Proteomes" id="UP001214628"/>
    </source>
</evidence>